<keyword evidence="3" id="KW-0238">DNA-binding</keyword>
<evidence type="ECO:0000313" key="6">
    <source>
        <dbReference type="EMBL" id="NMM41178.1"/>
    </source>
</evidence>
<dbReference type="PANTHER" id="PTHR30126">
    <property type="entry name" value="HTH-TYPE TRANSCRIPTIONAL REGULATOR"/>
    <property type="match status" value="1"/>
</dbReference>
<dbReference type="FunFam" id="1.10.10.10:FF:000001">
    <property type="entry name" value="LysR family transcriptional regulator"/>
    <property type="match status" value="1"/>
</dbReference>
<dbReference type="Proteomes" id="UP000570493">
    <property type="component" value="Unassembled WGS sequence"/>
</dbReference>
<keyword evidence="7" id="KW-1185">Reference proteome</keyword>
<organism evidence="6 7">
    <name type="scientific">Pseudoalteromonas arctica</name>
    <dbReference type="NCBI Taxonomy" id="394751"/>
    <lineage>
        <taxon>Bacteria</taxon>
        <taxon>Pseudomonadati</taxon>
        <taxon>Pseudomonadota</taxon>
        <taxon>Gammaproteobacteria</taxon>
        <taxon>Alteromonadales</taxon>
        <taxon>Pseudoalteromonadaceae</taxon>
        <taxon>Pseudoalteromonas</taxon>
    </lineage>
</organism>
<evidence type="ECO:0000256" key="3">
    <source>
        <dbReference type="ARBA" id="ARBA00023125"/>
    </source>
</evidence>
<dbReference type="RefSeq" id="WP_169020211.1">
    <property type="nucleotide sequence ID" value="NZ_JABBMT010000013.1"/>
</dbReference>
<accession>A0A7Y0DTI0</accession>
<keyword evidence="4" id="KW-0804">Transcription</keyword>
<dbReference type="PROSITE" id="PS50931">
    <property type="entry name" value="HTH_LYSR"/>
    <property type="match status" value="1"/>
</dbReference>
<proteinExistence type="inferred from homology"/>
<dbReference type="Gene3D" id="3.40.190.290">
    <property type="match status" value="1"/>
</dbReference>
<protein>
    <submittedName>
        <fullName evidence="6">LysR family transcriptional regulator</fullName>
    </submittedName>
</protein>
<dbReference type="SUPFAM" id="SSF46785">
    <property type="entry name" value="Winged helix' DNA-binding domain"/>
    <property type="match status" value="1"/>
</dbReference>
<dbReference type="SUPFAM" id="SSF53850">
    <property type="entry name" value="Periplasmic binding protein-like II"/>
    <property type="match status" value="1"/>
</dbReference>
<dbReference type="InterPro" id="IPR005119">
    <property type="entry name" value="LysR_subst-bd"/>
</dbReference>
<evidence type="ECO:0000259" key="5">
    <source>
        <dbReference type="PROSITE" id="PS50931"/>
    </source>
</evidence>
<reference evidence="6" key="1">
    <citation type="submission" date="2020-04" db="EMBL/GenBank/DDBJ databases">
        <title>Genome Sequencing for Pseudoaltermonas arctica.</title>
        <authorList>
            <person name="Elkins N.S."/>
        </authorList>
    </citation>
    <scope>NUCLEOTIDE SEQUENCE [LARGE SCALE GENOMIC DNA]</scope>
    <source>
        <strain evidence="6">NEC-BIFX-2020_0012</strain>
    </source>
</reference>
<dbReference type="GO" id="GO:0000976">
    <property type="term" value="F:transcription cis-regulatory region binding"/>
    <property type="evidence" value="ECO:0007669"/>
    <property type="project" value="TreeGrafter"/>
</dbReference>
<dbReference type="EMBL" id="JABBMT010000013">
    <property type="protein sequence ID" value="NMM41178.1"/>
    <property type="molecule type" value="Genomic_DNA"/>
</dbReference>
<gene>
    <name evidence="6" type="ORF">HHO47_10165</name>
</gene>
<keyword evidence="2" id="KW-0805">Transcription regulation</keyword>
<dbReference type="InterPro" id="IPR036388">
    <property type="entry name" value="WH-like_DNA-bd_sf"/>
</dbReference>
<dbReference type="Pfam" id="PF03466">
    <property type="entry name" value="LysR_substrate"/>
    <property type="match status" value="1"/>
</dbReference>
<dbReference type="Pfam" id="PF00126">
    <property type="entry name" value="HTH_1"/>
    <property type="match status" value="1"/>
</dbReference>
<dbReference type="PANTHER" id="PTHR30126:SF40">
    <property type="entry name" value="HTH-TYPE TRANSCRIPTIONAL REGULATOR GLTR"/>
    <property type="match status" value="1"/>
</dbReference>
<evidence type="ECO:0000256" key="1">
    <source>
        <dbReference type="ARBA" id="ARBA00009437"/>
    </source>
</evidence>
<comment type="caution">
    <text evidence="6">The sequence shown here is derived from an EMBL/GenBank/DDBJ whole genome shotgun (WGS) entry which is preliminary data.</text>
</comment>
<dbReference type="InterPro" id="IPR000847">
    <property type="entry name" value="LysR_HTH_N"/>
</dbReference>
<feature type="domain" description="HTH lysR-type" evidence="5">
    <location>
        <begin position="1"/>
        <end position="58"/>
    </location>
</feature>
<evidence type="ECO:0000256" key="4">
    <source>
        <dbReference type="ARBA" id="ARBA00023163"/>
    </source>
</evidence>
<name>A0A7Y0DTI0_9GAMM</name>
<sequence length="295" mass="32797">MRFEQLEQFVALGQLRHFRQAAETTKISTSALTRSIQTLEGEVGYELVKRSTRSVKLTTEGELFLEYAQDTLSKLEETKKRLFKSVNGCANEKLVIGYTNNASAIVPISCGQFLAQYPHVKIEMQLQEQSELVRKLQLGEIDISVCSQAVNSIGNDIHLPDQLILFVAKSHPLANKNNLCKQDLNDYPMYSCFSQSKQIQTMLNEAVDSLNKSSSIKVGSIDQVMEGLCKSNHVAISSIEHASSVAENNNLLQLKTNKNLAHEQLIVQTSQQVTADDPINQLLSLIEKTALSINS</sequence>
<dbReference type="InterPro" id="IPR036390">
    <property type="entry name" value="WH_DNA-bd_sf"/>
</dbReference>
<dbReference type="AlphaFoldDB" id="A0A7Y0DTI0"/>
<dbReference type="Gene3D" id="1.10.10.10">
    <property type="entry name" value="Winged helix-like DNA-binding domain superfamily/Winged helix DNA-binding domain"/>
    <property type="match status" value="1"/>
</dbReference>
<evidence type="ECO:0000256" key="2">
    <source>
        <dbReference type="ARBA" id="ARBA00023015"/>
    </source>
</evidence>
<evidence type="ECO:0000313" key="7">
    <source>
        <dbReference type="Proteomes" id="UP000570493"/>
    </source>
</evidence>
<comment type="similarity">
    <text evidence="1">Belongs to the LysR transcriptional regulatory family.</text>
</comment>
<dbReference type="GO" id="GO:0003700">
    <property type="term" value="F:DNA-binding transcription factor activity"/>
    <property type="evidence" value="ECO:0007669"/>
    <property type="project" value="InterPro"/>
</dbReference>